<dbReference type="Pfam" id="PF00029">
    <property type="entry name" value="Connexin"/>
    <property type="match status" value="1"/>
</dbReference>
<dbReference type="InterPro" id="IPR019570">
    <property type="entry name" value="Connexin_CCC"/>
</dbReference>
<keyword evidence="7 9" id="KW-1133">Transmembrane helix</keyword>
<dbReference type="Proteomes" id="UP000515152">
    <property type="component" value="Chromosome 9"/>
</dbReference>
<dbReference type="AlphaFoldDB" id="A0A6P3WAT0"/>
<dbReference type="InterPro" id="IPR017990">
    <property type="entry name" value="Connexin_CS"/>
</dbReference>
<gene>
    <name evidence="13" type="primary">LOC105909671</name>
</gene>
<accession>A0A6P3WAT0</accession>
<dbReference type="InterPro" id="IPR038359">
    <property type="entry name" value="Connexin_N_sf"/>
</dbReference>
<dbReference type="PANTHER" id="PTHR11984">
    <property type="entry name" value="CONNEXIN"/>
    <property type="match status" value="1"/>
</dbReference>
<feature type="transmembrane region" description="Helical" evidence="9">
    <location>
        <begin position="245"/>
        <end position="263"/>
    </location>
</feature>
<evidence type="ECO:0000256" key="7">
    <source>
        <dbReference type="ARBA" id="ARBA00022989"/>
    </source>
</evidence>
<protein>
    <submittedName>
        <fullName evidence="13">Gap junction delta-2 protein</fullName>
    </submittedName>
</protein>
<keyword evidence="4 9" id="KW-0812">Transmembrane</keyword>
<dbReference type="InterPro" id="IPR013092">
    <property type="entry name" value="Connexin_N"/>
</dbReference>
<dbReference type="PRINTS" id="PR00206">
    <property type="entry name" value="CONNEXIN"/>
</dbReference>
<dbReference type="InterPro" id="IPR000500">
    <property type="entry name" value="Connexin"/>
</dbReference>
<proteinExistence type="predicted"/>
<keyword evidence="3" id="KW-1003">Cell membrane</keyword>
<feature type="domain" description="Connexin N-terminal" evidence="10">
    <location>
        <begin position="43"/>
        <end position="76"/>
    </location>
</feature>
<dbReference type="GeneID" id="105909671"/>
<comment type="subcellular location">
    <subcellularLocation>
        <location evidence="1">Cell junction</location>
        <location evidence="1">Gap junction</location>
    </subcellularLocation>
    <subcellularLocation>
        <location evidence="2">Cell membrane</location>
        <topology evidence="2">Multi-pass membrane protein</topology>
    </subcellularLocation>
</comment>
<evidence type="ECO:0000256" key="6">
    <source>
        <dbReference type="ARBA" id="ARBA00022949"/>
    </source>
</evidence>
<dbReference type="PANTHER" id="PTHR11984:SF50">
    <property type="entry name" value="GAP JUNCTION DELTA-2 PROTEIN-LIKE"/>
    <property type="match status" value="1"/>
</dbReference>
<evidence type="ECO:0000256" key="4">
    <source>
        <dbReference type="ARBA" id="ARBA00022692"/>
    </source>
</evidence>
<evidence type="ECO:0000259" key="10">
    <source>
        <dbReference type="SMART" id="SM00037"/>
    </source>
</evidence>
<dbReference type="RefSeq" id="XP_012693767.1">
    <property type="nucleotide sequence ID" value="XM_012838313.2"/>
</dbReference>
<evidence type="ECO:0000256" key="3">
    <source>
        <dbReference type="ARBA" id="ARBA00022475"/>
    </source>
</evidence>
<feature type="transmembrane region" description="Helical" evidence="9">
    <location>
        <begin position="20"/>
        <end position="41"/>
    </location>
</feature>
<dbReference type="GO" id="GO:0007267">
    <property type="term" value="P:cell-cell signaling"/>
    <property type="evidence" value="ECO:0007669"/>
    <property type="project" value="TreeGrafter"/>
</dbReference>
<dbReference type="SMART" id="SM01089">
    <property type="entry name" value="Connexin_CCC"/>
    <property type="match status" value="1"/>
</dbReference>
<evidence type="ECO:0000256" key="5">
    <source>
        <dbReference type="ARBA" id="ARBA00022868"/>
    </source>
</evidence>
<dbReference type="KEGG" id="char:105909671"/>
<evidence type="ECO:0000259" key="11">
    <source>
        <dbReference type="SMART" id="SM01089"/>
    </source>
</evidence>
<name>A0A6P3WAT0_CLUHA</name>
<evidence type="ECO:0000256" key="1">
    <source>
        <dbReference type="ARBA" id="ARBA00004610"/>
    </source>
</evidence>
<keyword evidence="12" id="KW-1185">Reference proteome</keyword>
<evidence type="ECO:0000256" key="2">
    <source>
        <dbReference type="ARBA" id="ARBA00004651"/>
    </source>
</evidence>
<dbReference type="GO" id="GO:0005922">
    <property type="term" value="C:connexin complex"/>
    <property type="evidence" value="ECO:0007669"/>
    <property type="project" value="InterPro"/>
</dbReference>
<dbReference type="GO" id="GO:0005243">
    <property type="term" value="F:gap junction channel activity"/>
    <property type="evidence" value="ECO:0007669"/>
    <property type="project" value="TreeGrafter"/>
</dbReference>
<dbReference type="SMART" id="SM00037">
    <property type="entry name" value="CNX"/>
    <property type="match status" value="1"/>
</dbReference>
<evidence type="ECO:0000256" key="8">
    <source>
        <dbReference type="ARBA" id="ARBA00023136"/>
    </source>
</evidence>
<keyword evidence="8 9" id="KW-0472">Membrane</keyword>
<evidence type="ECO:0000313" key="12">
    <source>
        <dbReference type="Proteomes" id="UP000515152"/>
    </source>
</evidence>
<sequence>MGDWSILGRFLTEVQNHSTVIGKIWLTMLLIFRILLVTLVGDAVYSDEQSKFTCNTLQPGCNNVCYDTFAPVSHLRFWVFQIVLVSTPSIFYIVYVLHKIAKDEKLELETVHVQNKRPLGDYLGRLERERDRERERGETYGKSPGLPYGGPHYEEEWAPHEEECVERILLEDDYGEVGKDPTELSSKVLLIYIVHVVLRSIMEITFLVGQYYLFGFEVPHLFRCETYPCPTRTDCFVSRATEKTIFLNFMFSISLGCFLLNIVELHYLGWVYIFRVLCSACSVCCRPERDPVEHMGLYADHNPLLLQLEHSLRGRLILQTPTPIAQEKAGGGLLTHAPAISFETDSTVECTSKRSAEEMERMRAKLTNMALLGRTKKSWL</sequence>
<reference evidence="13" key="1">
    <citation type="submission" date="2025-08" db="UniProtKB">
        <authorList>
            <consortium name="RefSeq"/>
        </authorList>
    </citation>
    <scope>IDENTIFICATION</scope>
</reference>
<dbReference type="Gene3D" id="1.20.1440.80">
    <property type="entry name" value="Gap junction channel protein cysteine-rich domain"/>
    <property type="match status" value="1"/>
</dbReference>
<dbReference type="OrthoDB" id="10061722at2759"/>
<evidence type="ECO:0000256" key="9">
    <source>
        <dbReference type="SAM" id="Phobius"/>
    </source>
</evidence>
<dbReference type="PROSITE" id="PS00407">
    <property type="entry name" value="CONNEXINS_1"/>
    <property type="match status" value="1"/>
</dbReference>
<evidence type="ECO:0000313" key="13">
    <source>
        <dbReference type="RefSeq" id="XP_012693767.1"/>
    </source>
</evidence>
<keyword evidence="5" id="KW-0303">Gap junction</keyword>
<organism evidence="12 13">
    <name type="scientific">Clupea harengus</name>
    <name type="common">Atlantic herring</name>
    <dbReference type="NCBI Taxonomy" id="7950"/>
    <lineage>
        <taxon>Eukaryota</taxon>
        <taxon>Metazoa</taxon>
        <taxon>Chordata</taxon>
        <taxon>Craniata</taxon>
        <taxon>Vertebrata</taxon>
        <taxon>Euteleostomi</taxon>
        <taxon>Actinopterygii</taxon>
        <taxon>Neopterygii</taxon>
        <taxon>Teleostei</taxon>
        <taxon>Clupei</taxon>
        <taxon>Clupeiformes</taxon>
        <taxon>Clupeoidei</taxon>
        <taxon>Clupeidae</taxon>
        <taxon>Clupea</taxon>
    </lineage>
</organism>
<keyword evidence="6" id="KW-0965">Cell junction</keyword>
<feature type="domain" description="Connexin cysteine-rich" evidence="11">
    <location>
        <begin position="202"/>
        <end position="268"/>
    </location>
</feature>
<feature type="transmembrane region" description="Helical" evidence="9">
    <location>
        <begin position="77"/>
        <end position="97"/>
    </location>
</feature>